<organism evidence="1 2">
    <name type="scientific">Psychroflexus torquis (strain ATCC 700755 / CIP 106069 / ACAM 623)</name>
    <dbReference type="NCBI Taxonomy" id="313595"/>
    <lineage>
        <taxon>Bacteria</taxon>
        <taxon>Pseudomonadati</taxon>
        <taxon>Bacteroidota</taxon>
        <taxon>Flavobacteriia</taxon>
        <taxon>Flavobacteriales</taxon>
        <taxon>Flavobacteriaceae</taxon>
        <taxon>Psychroflexus</taxon>
    </lineage>
</organism>
<sequence>MDMKSKLITHRNGDEYWELPNGKMHREVGPAVVYLDGDKEWWINGKLHRKNGPAVEINNGDEEWWLDGKLHREDGPAVKQKNVENWYLNDVEYTEEEFLNSKEYKAYARGVKLKRLL</sequence>
<gene>
    <name evidence="1" type="ordered locus">P700755_002386</name>
</gene>
<reference evidence="1" key="1">
    <citation type="submission" date="2006-03" db="EMBL/GenBank/DDBJ databases">
        <authorList>
            <person name="Bowman J."/>
            <person name="Ferriera S."/>
            <person name="Johnson J."/>
            <person name="Kravitz S."/>
            <person name="Halpern A."/>
            <person name="Remington K."/>
            <person name="Beeson K."/>
            <person name="Tran B."/>
            <person name="Rogers Y.-H."/>
            <person name="Friedman R."/>
            <person name="Venter J.C."/>
        </authorList>
    </citation>
    <scope>NUCLEOTIDE SEQUENCE [LARGE SCALE GENOMIC DNA]</scope>
    <source>
        <strain evidence="1">ATCC 700755</strain>
    </source>
</reference>
<evidence type="ECO:0000313" key="1">
    <source>
        <dbReference type="EMBL" id="AFU69160.1"/>
    </source>
</evidence>
<dbReference type="EMBL" id="CP003879">
    <property type="protein sequence ID" value="AFU69160.1"/>
    <property type="molecule type" value="Genomic_DNA"/>
</dbReference>
<protein>
    <submittedName>
        <fullName evidence="1">Uncharacterized protein</fullName>
    </submittedName>
</protein>
<dbReference type="HOGENOM" id="CLU_165914_0_0_10"/>
<dbReference type="AlphaFoldDB" id="K4IUL6"/>
<evidence type="ECO:0000313" key="2">
    <source>
        <dbReference type="Proteomes" id="UP000008514"/>
    </source>
</evidence>
<keyword evidence="2" id="KW-1185">Reference proteome</keyword>
<dbReference type="Proteomes" id="UP000008514">
    <property type="component" value="Chromosome"/>
</dbReference>
<proteinExistence type="predicted"/>
<dbReference type="KEGG" id="ptq:P700755_002386"/>
<reference evidence="1" key="2">
    <citation type="submission" date="2012-09" db="EMBL/GenBank/DDBJ databases">
        <title>The complete sequence of Psychroflexus torquis an extreme psychrophile from sea-ice that is stimulated by light.</title>
        <authorList>
            <person name="Feng S."/>
            <person name="Powell S.M."/>
            <person name="Bowman J.P."/>
        </authorList>
    </citation>
    <scope>NUCLEOTIDE SEQUENCE [LARGE SCALE GENOMIC DNA]</scope>
    <source>
        <strain evidence="1">ATCC 700755</strain>
    </source>
</reference>
<name>K4IUL6_PSYTT</name>
<accession>K4IUL6</accession>